<dbReference type="FunFam" id="3.30.70.270:FF:000020">
    <property type="entry name" value="Transposon Tf2-6 polyprotein-like Protein"/>
    <property type="match status" value="1"/>
</dbReference>
<dbReference type="FunFam" id="3.30.70.270:FF:000003">
    <property type="entry name" value="Transposon Ty3-G Gag-Pol polyprotein"/>
    <property type="match status" value="1"/>
</dbReference>
<dbReference type="CDD" id="cd01647">
    <property type="entry name" value="RT_LTR"/>
    <property type="match status" value="1"/>
</dbReference>
<keyword evidence="4" id="KW-1185">Reference proteome</keyword>
<sequence length="224" mass="25227">MPFGLPNAPAAFQRLMQKTLQRLVPNQCLIHLDDIIMYGRNVTEHNGNLRDVLERLWSTGLKLKGSRCHFLQREVTFLGYVIAADGIKTDPAKSKQIKRWPQPQPVENFCSFLGLASYYRKFIQGFAEIAAPLHRLTEKGRPFTWSDECNASFETLEEKLTTPLILDFPDVSVEAGKFVLDTDANSISIGAVLSQEGEVVIAYASRCLDKCEGNYSTTRRELLA</sequence>
<dbReference type="InterPro" id="IPR043502">
    <property type="entry name" value="DNA/RNA_pol_sf"/>
</dbReference>
<dbReference type="PANTHER" id="PTHR37984:SF5">
    <property type="entry name" value="PROTEIN NYNRIN-LIKE"/>
    <property type="match status" value="1"/>
</dbReference>
<dbReference type="InterPro" id="IPR050951">
    <property type="entry name" value="Retrovirus_Pol_polyprotein"/>
</dbReference>
<evidence type="ECO:0000259" key="2">
    <source>
        <dbReference type="PROSITE" id="PS50878"/>
    </source>
</evidence>
<evidence type="ECO:0000256" key="1">
    <source>
        <dbReference type="ARBA" id="ARBA00023268"/>
    </source>
</evidence>
<organism evidence="3 4">
    <name type="scientific">Paragonimus westermani</name>
    <dbReference type="NCBI Taxonomy" id="34504"/>
    <lineage>
        <taxon>Eukaryota</taxon>
        <taxon>Metazoa</taxon>
        <taxon>Spiralia</taxon>
        <taxon>Lophotrochozoa</taxon>
        <taxon>Platyhelminthes</taxon>
        <taxon>Trematoda</taxon>
        <taxon>Digenea</taxon>
        <taxon>Plagiorchiida</taxon>
        <taxon>Troglotremata</taxon>
        <taxon>Troglotrematidae</taxon>
        <taxon>Paragonimus</taxon>
    </lineage>
</organism>
<dbReference type="EMBL" id="QNGE01000885">
    <property type="protein sequence ID" value="KAA3678987.1"/>
    <property type="molecule type" value="Genomic_DNA"/>
</dbReference>
<evidence type="ECO:0000313" key="3">
    <source>
        <dbReference type="EMBL" id="KAA3678987.1"/>
    </source>
</evidence>
<dbReference type="PROSITE" id="PS50878">
    <property type="entry name" value="RT_POL"/>
    <property type="match status" value="1"/>
</dbReference>
<dbReference type="Pfam" id="PF00078">
    <property type="entry name" value="RVT_1"/>
    <property type="match status" value="1"/>
</dbReference>
<dbReference type="Pfam" id="PF17919">
    <property type="entry name" value="RT_RNaseH_2"/>
    <property type="match status" value="1"/>
</dbReference>
<protein>
    <recommendedName>
        <fullName evidence="2">Reverse transcriptase domain-containing protein</fullName>
    </recommendedName>
</protein>
<dbReference type="InterPro" id="IPR041577">
    <property type="entry name" value="RT_RNaseH_2"/>
</dbReference>
<accession>A0A5J4NTI0</accession>
<feature type="domain" description="Reverse transcriptase" evidence="2">
    <location>
        <begin position="1"/>
        <end position="82"/>
    </location>
</feature>
<dbReference type="PANTHER" id="PTHR37984">
    <property type="entry name" value="PROTEIN CBG26694"/>
    <property type="match status" value="1"/>
</dbReference>
<name>A0A5J4NTI0_9TREM</name>
<keyword evidence="1" id="KW-0511">Multifunctional enzyme</keyword>
<dbReference type="AlphaFoldDB" id="A0A5J4NTI0"/>
<evidence type="ECO:0000313" key="4">
    <source>
        <dbReference type="Proteomes" id="UP000324629"/>
    </source>
</evidence>
<reference evidence="3 4" key="1">
    <citation type="journal article" date="2019" name="Gigascience">
        <title>Whole-genome sequence of the oriental lung fluke Paragonimus westermani.</title>
        <authorList>
            <person name="Oey H."/>
            <person name="Zakrzewski M."/>
            <person name="Narain K."/>
            <person name="Devi K.R."/>
            <person name="Agatsuma T."/>
            <person name="Nawaratna S."/>
            <person name="Gobert G.N."/>
            <person name="Jones M.K."/>
            <person name="Ragan M.A."/>
            <person name="McManus D.P."/>
            <person name="Krause L."/>
        </authorList>
    </citation>
    <scope>NUCLEOTIDE SEQUENCE [LARGE SCALE GENOMIC DNA]</scope>
    <source>
        <strain evidence="3 4">IND2009</strain>
    </source>
</reference>
<proteinExistence type="predicted"/>
<dbReference type="SUPFAM" id="SSF56672">
    <property type="entry name" value="DNA/RNA polymerases"/>
    <property type="match status" value="1"/>
</dbReference>
<dbReference type="Gene3D" id="3.30.70.270">
    <property type="match status" value="2"/>
</dbReference>
<dbReference type="Proteomes" id="UP000324629">
    <property type="component" value="Unassembled WGS sequence"/>
</dbReference>
<dbReference type="GO" id="GO:0003824">
    <property type="term" value="F:catalytic activity"/>
    <property type="evidence" value="ECO:0007669"/>
    <property type="project" value="UniProtKB-KW"/>
</dbReference>
<comment type="caution">
    <text evidence="3">The sequence shown here is derived from an EMBL/GenBank/DDBJ whole genome shotgun (WGS) entry which is preliminary data.</text>
</comment>
<dbReference type="InterPro" id="IPR043128">
    <property type="entry name" value="Rev_trsase/Diguanyl_cyclase"/>
</dbReference>
<dbReference type="InterPro" id="IPR000477">
    <property type="entry name" value="RT_dom"/>
</dbReference>
<gene>
    <name evidence="3" type="ORF">DEA37_0011744</name>
</gene>